<dbReference type="RefSeq" id="WP_077139791.1">
    <property type="nucleotide sequence ID" value="NZ_CBCSGK010000005.1"/>
</dbReference>
<dbReference type="Proteomes" id="UP000277108">
    <property type="component" value="Unassembled WGS sequence"/>
</dbReference>
<evidence type="ECO:0000313" key="1">
    <source>
        <dbReference type="EMBL" id="RPF56432.1"/>
    </source>
</evidence>
<protein>
    <submittedName>
        <fullName evidence="1">DNA-directed RNA polymerase subunit beta</fullName>
    </submittedName>
</protein>
<dbReference type="GO" id="GO:0000428">
    <property type="term" value="C:DNA-directed RNA polymerase complex"/>
    <property type="evidence" value="ECO:0007669"/>
    <property type="project" value="UniProtKB-KW"/>
</dbReference>
<dbReference type="Pfam" id="PF11772">
    <property type="entry name" value="EpuA"/>
    <property type="match status" value="1"/>
</dbReference>
<dbReference type="InterPro" id="IPR024596">
    <property type="entry name" value="RNApol_su_b/EpuA"/>
</dbReference>
<dbReference type="STRING" id="1849491.BVH56_01455"/>
<accession>A0A1Q1G036</accession>
<keyword evidence="2" id="KW-1185">Reference proteome</keyword>
<name>A0A1Q1G036_9BACL</name>
<sequence length="61" mass="6963">MNTDKVVLRKFPLFARILIVLYLAILLFIVGLMIGFGILGNPMDVFDLDTWKHIVELTKEG</sequence>
<reference evidence="1 2" key="1">
    <citation type="submission" date="2018-11" db="EMBL/GenBank/DDBJ databases">
        <title>Genomic Encyclopedia of Type Strains, Phase IV (KMG-IV): sequencing the most valuable type-strain genomes for metagenomic binning, comparative biology and taxonomic classification.</title>
        <authorList>
            <person name="Goeker M."/>
        </authorList>
    </citation>
    <scope>NUCLEOTIDE SEQUENCE [LARGE SCALE GENOMIC DNA]</scope>
    <source>
        <strain evidence="1 2">DSM 29158</strain>
    </source>
</reference>
<organism evidence="1 2">
    <name type="scientific">Abyssicoccus albus</name>
    <dbReference type="NCBI Taxonomy" id="1817405"/>
    <lineage>
        <taxon>Bacteria</taxon>
        <taxon>Bacillati</taxon>
        <taxon>Bacillota</taxon>
        <taxon>Bacilli</taxon>
        <taxon>Bacillales</taxon>
        <taxon>Abyssicoccaceae</taxon>
    </lineage>
</organism>
<comment type="caution">
    <text evidence="1">The sequence shown here is derived from an EMBL/GenBank/DDBJ whole genome shotgun (WGS) entry which is preliminary data.</text>
</comment>
<evidence type="ECO:0000313" key="2">
    <source>
        <dbReference type="Proteomes" id="UP000277108"/>
    </source>
</evidence>
<keyword evidence="1" id="KW-0240">DNA-directed RNA polymerase</keyword>
<dbReference type="AlphaFoldDB" id="A0A1Q1G036"/>
<accession>A0A3N5C9V6</accession>
<proteinExistence type="predicted"/>
<dbReference type="EMBL" id="RKRK01000003">
    <property type="protein sequence ID" value="RPF56432.1"/>
    <property type="molecule type" value="Genomic_DNA"/>
</dbReference>
<gene>
    <name evidence="1" type="ORF">EDD62_1068</name>
</gene>
<keyword evidence="1" id="KW-0804">Transcription</keyword>
<dbReference type="OrthoDB" id="2300232at2"/>